<evidence type="ECO:0000256" key="2">
    <source>
        <dbReference type="ARBA" id="ARBA00023015"/>
    </source>
</evidence>
<dbReference type="RefSeq" id="WP_092090799.1">
    <property type="nucleotide sequence ID" value="NZ_FOQE01000002.1"/>
</dbReference>
<keyword evidence="1" id="KW-0678">Repressor</keyword>
<gene>
    <name evidence="6" type="ORF">SAMN04489868_10214</name>
</gene>
<dbReference type="PANTHER" id="PTHR30146">
    <property type="entry name" value="LACI-RELATED TRANSCRIPTIONAL REPRESSOR"/>
    <property type="match status" value="1"/>
</dbReference>
<name>A0A1I3AUK1_9LACT</name>
<evidence type="ECO:0000313" key="7">
    <source>
        <dbReference type="Proteomes" id="UP000198668"/>
    </source>
</evidence>
<sequence>MVGIKDIAKKAGVSISTVSYALNGSSKVTTETRDRIVAIANELNYIPNMAGRNLRRNKTNIIGVYISSYSGTFYGDLLDGIMQKAKQNGYEMVACSGDRSHLFLPQRMIDGAIVLDPAFPDKEILQYAKRGNKIVVLDRKIEHKNICHVLLDNKKGSEQAIQALKETKVKKVYILSGPKETFDSNERLSAALQTLKKLALNVRIIQGDFTKDSGKRAARRIELDWKEPIGIFSLNDEMAIGLYDYFQQSALVIGKDVFVAGFDDILISKYITPALATVSYSKTEWGSISAEKLFQLIHNEETRNTLIETEFIWRESLGESKNKL</sequence>
<dbReference type="OrthoDB" id="9788209at2"/>
<dbReference type="GO" id="GO:0000976">
    <property type="term" value="F:transcription cis-regulatory region binding"/>
    <property type="evidence" value="ECO:0007669"/>
    <property type="project" value="TreeGrafter"/>
</dbReference>
<feature type="domain" description="HTH lacI-type" evidence="5">
    <location>
        <begin position="2"/>
        <end position="56"/>
    </location>
</feature>
<reference evidence="6 7" key="1">
    <citation type="submission" date="2016-10" db="EMBL/GenBank/DDBJ databases">
        <authorList>
            <person name="de Groot N.N."/>
        </authorList>
    </citation>
    <scope>NUCLEOTIDE SEQUENCE [LARGE SCALE GENOMIC DNA]</scope>
    <source>
        <strain evidence="6 7">DSM 27630</strain>
    </source>
</reference>
<proteinExistence type="predicted"/>
<evidence type="ECO:0000256" key="1">
    <source>
        <dbReference type="ARBA" id="ARBA00022491"/>
    </source>
</evidence>
<dbReference type="Proteomes" id="UP000198668">
    <property type="component" value="Unassembled WGS sequence"/>
</dbReference>
<keyword evidence="7" id="KW-1185">Reference proteome</keyword>
<protein>
    <submittedName>
        <fullName evidence="6">Transcriptional regulator, LacI family</fullName>
    </submittedName>
</protein>
<organism evidence="6 7">
    <name type="scientific">Pisciglobus halotolerans</name>
    <dbReference type="NCBI Taxonomy" id="745365"/>
    <lineage>
        <taxon>Bacteria</taxon>
        <taxon>Bacillati</taxon>
        <taxon>Bacillota</taxon>
        <taxon>Bacilli</taxon>
        <taxon>Lactobacillales</taxon>
        <taxon>Carnobacteriaceae</taxon>
    </lineage>
</organism>
<dbReference type="GO" id="GO:0003700">
    <property type="term" value="F:DNA-binding transcription factor activity"/>
    <property type="evidence" value="ECO:0007669"/>
    <property type="project" value="TreeGrafter"/>
</dbReference>
<dbReference type="PANTHER" id="PTHR30146:SF148">
    <property type="entry name" value="HTH-TYPE TRANSCRIPTIONAL REPRESSOR PURR-RELATED"/>
    <property type="match status" value="1"/>
</dbReference>
<dbReference type="CDD" id="cd06267">
    <property type="entry name" value="PBP1_LacI_sugar_binding-like"/>
    <property type="match status" value="1"/>
</dbReference>
<evidence type="ECO:0000256" key="4">
    <source>
        <dbReference type="ARBA" id="ARBA00023163"/>
    </source>
</evidence>
<dbReference type="Gene3D" id="1.10.260.40">
    <property type="entry name" value="lambda repressor-like DNA-binding domains"/>
    <property type="match status" value="1"/>
</dbReference>
<dbReference type="PROSITE" id="PS50932">
    <property type="entry name" value="HTH_LACI_2"/>
    <property type="match status" value="1"/>
</dbReference>
<dbReference type="SUPFAM" id="SSF53822">
    <property type="entry name" value="Periplasmic binding protein-like I"/>
    <property type="match status" value="1"/>
</dbReference>
<evidence type="ECO:0000259" key="5">
    <source>
        <dbReference type="PROSITE" id="PS50932"/>
    </source>
</evidence>
<dbReference type="SMART" id="SM00354">
    <property type="entry name" value="HTH_LACI"/>
    <property type="match status" value="1"/>
</dbReference>
<dbReference type="Gene3D" id="3.40.50.2300">
    <property type="match status" value="2"/>
</dbReference>
<dbReference type="InterPro" id="IPR010982">
    <property type="entry name" value="Lambda_DNA-bd_dom_sf"/>
</dbReference>
<dbReference type="Pfam" id="PF13377">
    <property type="entry name" value="Peripla_BP_3"/>
    <property type="match status" value="1"/>
</dbReference>
<evidence type="ECO:0000256" key="3">
    <source>
        <dbReference type="ARBA" id="ARBA00023125"/>
    </source>
</evidence>
<keyword evidence="2" id="KW-0805">Transcription regulation</keyword>
<dbReference type="PROSITE" id="PS00356">
    <property type="entry name" value="HTH_LACI_1"/>
    <property type="match status" value="1"/>
</dbReference>
<dbReference type="InterPro" id="IPR028082">
    <property type="entry name" value="Peripla_BP_I"/>
</dbReference>
<dbReference type="InterPro" id="IPR000843">
    <property type="entry name" value="HTH_LacI"/>
</dbReference>
<dbReference type="SUPFAM" id="SSF47413">
    <property type="entry name" value="lambda repressor-like DNA-binding domains"/>
    <property type="match status" value="1"/>
</dbReference>
<dbReference type="AlphaFoldDB" id="A0A1I3AUK1"/>
<keyword evidence="3" id="KW-0238">DNA-binding</keyword>
<dbReference type="Pfam" id="PF00356">
    <property type="entry name" value="LacI"/>
    <property type="match status" value="1"/>
</dbReference>
<dbReference type="CDD" id="cd01392">
    <property type="entry name" value="HTH_LacI"/>
    <property type="match status" value="1"/>
</dbReference>
<evidence type="ECO:0000313" key="6">
    <source>
        <dbReference type="EMBL" id="SFH53767.1"/>
    </source>
</evidence>
<dbReference type="InterPro" id="IPR046335">
    <property type="entry name" value="LacI/GalR-like_sensor"/>
</dbReference>
<accession>A0A1I3AUK1</accession>
<dbReference type="EMBL" id="FOQE01000002">
    <property type="protein sequence ID" value="SFH53767.1"/>
    <property type="molecule type" value="Genomic_DNA"/>
</dbReference>
<keyword evidence="4" id="KW-0804">Transcription</keyword>